<dbReference type="Proteomes" id="UP000255505">
    <property type="component" value="Chromosome I"/>
</dbReference>
<dbReference type="AlphaFoldDB" id="A0A375IKG6"/>
<organism evidence="1 2">
    <name type="scientific">Cupriavidus taiwanensis</name>
    <dbReference type="NCBI Taxonomy" id="164546"/>
    <lineage>
        <taxon>Bacteria</taxon>
        <taxon>Pseudomonadati</taxon>
        <taxon>Pseudomonadota</taxon>
        <taxon>Betaproteobacteria</taxon>
        <taxon>Burkholderiales</taxon>
        <taxon>Burkholderiaceae</taxon>
        <taxon>Cupriavidus</taxon>
    </lineage>
</organism>
<reference evidence="1 2" key="1">
    <citation type="submission" date="2018-01" db="EMBL/GenBank/DDBJ databases">
        <authorList>
            <person name="Gaut B.S."/>
            <person name="Morton B.R."/>
            <person name="Clegg M.T."/>
            <person name="Duvall M.R."/>
        </authorList>
    </citation>
    <scope>NUCLEOTIDE SEQUENCE [LARGE SCALE GENOMIC DNA]</scope>
    <source>
        <strain evidence="1">Cupriavidus taiwanensis LMG 19425</strain>
    </source>
</reference>
<accession>A0A375IKG6</accession>
<evidence type="ECO:0000313" key="2">
    <source>
        <dbReference type="Proteomes" id="UP000255505"/>
    </source>
</evidence>
<protein>
    <submittedName>
        <fullName evidence="1">Uncharacterized protein</fullName>
    </submittedName>
</protein>
<sequence length="55" mass="6470">MVFMIQDFLVAWMPDPAPSGKGMLQCGIRWLDIRHFPHINKYQDPQCLVLIRTIK</sequence>
<evidence type="ECO:0000313" key="1">
    <source>
        <dbReference type="EMBL" id="SPK74069.1"/>
    </source>
</evidence>
<gene>
    <name evidence="1" type="ORF">CT19425_120311</name>
</gene>
<dbReference type="EMBL" id="LT991976">
    <property type="protein sequence ID" value="SPK74069.1"/>
    <property type="molecule type" value="Genomic_DNA"/>
</dbReference>
<name>A0A375IKG6_9BURK</name>
<proteinExistence type="predicted"/>